<evidence type="ECO:0000256" key="1">
    <source>
        <dbReference type="SAM" id="MobiDB-lite"/>
    </source>
</evidence>
<proteinExistence type="predicted"/>
<evidence type="ECO:0000313" key="2">
    <source>
        <dbReference type="EMBL" id="CBK40700.1"/>
    </source>
</evidence>
<gene>
    <name evidence="2" type="ORF">NIDE0937</name>
</gene>
<accession>D8PBU1</accession>
<dbReference type="Proteomes" id="UP000001660">
    <property type="component" value="Chromosome"/>
</dbReference>
<feature type="region of interest" description="Disordered" evidence="1">
    <location>
        <begin position="44"/>
        <end position="76"/>
    </location>
</feature>
<dbReference type="STRING" id="330214.NIDE0937"/>
<evidence type="ECO:0000313" key="3">
    <source>
        <dbReference type="Proteomes" id="UP000001660"/>
    </source>
</evidence>
<protein>
    <submittedName>
        <fullName evidence="2">Uncharacterized protein</fullName>
    </submittedName>
</protein>
<dbReference type="AlphaFoldDB" id="D8PBU1"/>
<dbReference type="HOGENOM" id="CLU_2407815_0_0_0"/>
<dbReference type="KEGG" id="nde:NIDE0937"/>
<name>D8PBU1_9BACT</name>
<sequence length="92" mass="9864">MIQCLPIAILMMNTGMEPPGAVADSHLTPIAIGRNLMLAYEVPVDGQPPYSSRNGSGRNGGRDGRETSQPAADACHTLNLPDRNYCELQRGL</sequence>
<dbReference type="EMBL" id="FP929003">
    <property type="protein sequence ID" value="CBK40700.1"/>
    <property type="molecule type" value="Genomic_DNA"/>
</dbReference>
<keyword evidence="3" id="KW-1185">Reference proteome</keyword>
<reference evidence="2 3" key="1">
    <citation type="journal article" date="2010" name="Proc. Natl. Acad. Sci. U.S.A.">
        <title>A Nitrospira metagenome illuminates the physiology and evolution of globally important nitrite-oxidizing bacteria.</title>
        <authorList>
            <person name="Lucker S."/>
            <person name="Wagner M."/>
            <person name="Maixner F."/>
            <person name="Pelletier E."/>
            <person name="Koch H."/>
            <person name="Vacherie B."/>
            <person name="Rattei T."/>
            <person name="Sinninghe Damste J."/>
            <person name="Spieck E."/>
            <person name="Le Paslier D."/>
            <person name="Daims H."/>
        </authorList>
    </citation>
    <scope>NUCLEOTIDE SEQUENCE [LARGE SCALE GENOMIC DNA]</scope>
</reference>
<organism evidence="2 3">
    <name type="scientific">Nitrospira defluvii</name>
    <dbReference type="NCBI Taxonomy" id="330214"/>
    <lineage>
        <taxon>Bacteria</taxon>
        <taxon>Pseudomonadati</taxon>
        <taxon>Nitrospirota</taxon>
        <taxon>Nitrospiria</taxon>
        <taxon>Nitrospirales</taxon>
        <taxon>Nitrospiraceae</taxon>
        <taxon>Nitrospira</taxon>
    </lineage>
</organism>